<dbReference type="AlphaFoldDB" id="A0A8S2DJ87"/>
<organism evidence="1 3">
    <name type="scientific">Didymodactylos carnosus</name>
    <dbReference type="NCBI Taxonomy" id="1234261"/>
    <lineage>
        <taxon>Eukaryota</taxon>
        <taxon>Metazoa</taxon>
        <taxon>Spiralia</taxon>
        <taxon>Gnathifera</taxon>
        <taxon>Rotifera</taxon>
        <taxon>Eurotatoria</taxon>
        <taxon>Bdelloidea</taxon>
        <taxon>Philodinida</taxon>
        <taxon>Philodinidae</taxon>
        <taxon>Didymodactylos</taxon>
    </lineage>
</organism>
<dbReference type="Proteomes" id="UP000677228">
    <property type="component" value="Unassembled WGS sequence"/>
</dbReference>
<evidence type="ECO:0000313" key="1">
    <source>
        <dbReference type="EMBL" id="CAF0941463.1"/>
    </source>
</evidence>
<evidence type="ECO:0000313" key="2">
    <source>
        <dbReference type="EMBL" id="CAF3716579.1"/>
    </source>
</evidence>
<dbReference type="Proteomes" id="UP000682733">
    <property type="component" value="Unassembled WGS sequence"/>
</dbReference>
<sequence length="198" mass="22229">MTSLPAELRGQAVYNELISFTSYDVNSWFLKYRSALELGKRINFDQPSSLTNIDYYNLTGLIKQQFNKLVLSISNSSLIHESINYSIRTAIDILLCKLRLGLSNHVLSSLFQLNDRKVVSHAIASATKALMANFVPNNVGFNHIDRDNIIKNHTTTIARELIGGGKDVAILLADGTYLYIQVSFNNSYPPEEVLLYVL</sequence>
<dbReference type="EMBL" id="CAJOBA010004560">
    <property type="protein sequence ID" value="CAF3716579.1"/>
    <property type="molecule type" value="Genomic_DNA"/>
</dbReference>
<comment type="caution">
    <text evidence="1">The sequence shown here is derived from an EMBL/GenBank/DDBJ whole genome shotgun (WGS) entry which is preliminary data.</text>
</comment>
<name>A0A8S2DJ87_9BILA</name>
<evidence type="ECO:0000313" key="3">
    <source>
        <dbReference type="Proteomes" id="UP000677228"/>
    </source>
</evidence>
<gene>
    <name evidence="1" type="ORF">OVA965_LOCUS11659</name>
    <name evidence="2" type="ORF">TMI583_LOCUS11666</name>
</gene>
<reference evidence="1" key="1">
    <citation type="submission" date="2021-02" db="EMBL/GenBank/DDBJ databases">
        <authorList>
            <person name="Nowell W R."/>
        </authorList>
    </citation>
    <scope>NUCLEOTIDE SEQUENCE</scope>
</reference>
<accession>A0A8S2DJ87</accession>
<protein>
    <submittedName>
        <fullName evidence="1">Uncharacterized protein</fullName>
    </submittedName>
</protein>
<proteinExistence type="predicted"/>
<dbReference type="EMBL" id="CAJNOK010004554">
    <property type="protein sequence ID" value="CAF0941463.1"/>
    <property type="molecule type" value="Genomic_DNA"/>
</dbReference>